<dbReference type="InterPro" id="IPR006439">
    <property type="entry name" value="HAD-SF_hydro_IA"/>
</dbReference>
<dbReference type="RefSeq" id="WP_184254201.1">
    <property type="nucleotide sequence ID" value="NZ_JACHIH010000002.1"/>
</dbReference>
<gene>
    <name evidence="1" type="ORF">HNR60_000639</name>
</gene>
<dbReference type="Gene3D" id="1.10.150.240">
    <property type="entry name" value="Putative phosphatase, domain 2"/>
    <property type="match status" value="1"/>
</dbReference>
<dbReference type="PRINTS" id="PR00413">
    <property type="entry name" value="HADHALOGNASE"/>
</dbReference>
<evidence type="ECO:0000313" key="2">
    <source>
        <dbReference type="Proteomes" id="UP000542353"/>
    </source>
</evidence>
<dbReference type="InterPro" id="IPR044999">
    <property type="entry name" value="CbbY-like"/>
</dbReference>
<dbReference type="InterPro" id="IPR036412">
    <property type="entry name" value="HAD-like_sf"/>
</dbReference>
<dbReference type="SUPFAM" id="SSF56784">
    <property type="entry name" value="HAD-like"/>
    <property type="match status" value="1"/>
</dbReference>
<dbReference type="SFLD" id="SFLDG01129">
    <property type="entry name" value="C1.5:_HAD__Beta-PGM__Phosphata"/>
    <property type="match status" value="1"/>
</dbReference>
<name>A0A7W8DX75_9BRAD</name>
<dbReference type="NCBIfam" id="TIGR01509">
    <property type="entry name" value="HAD-SF-IA-v3"/>
    <property type="match status" value="1"/>
</dbReference>
<protein>
    <submittedName>
        <fullName evidence="1">HAD superfamily hydrolase (TIGR01509 family)</fullName>
    </submittedName>
</protein>
<dbReference type="InterPro" id="IPR023214">
    <property type="entry name" value="HAD_sf"/>
</dbReference>
<comment type="caution">
    <text evidence="1">The sequence shown here is derived from an EMBL/GenBank/DDBJ whole genome shotgun (WGS) entry which is preliminary data.</text>
</comment>
<dbReference type="Gene3D" id="3.40.50.1000">
    <property type="entry name" value="HAD superfamily/HAD-like"/>
    <property type="match status" value="1"/>
</dbReference>
<dbReference type="PANTHER" id="PTHR42896">
    <property type="entry name" value="XYLULOSE-1,5-BISPHOSPHATE (XUBP) PHOSPHATASE"/>
    <property type="match status" value="1"/>
</dbReference>
<keyword evidence="1" id="KW-0378">Hydrolase</keyword>
<dbReference type="EMBL" id="JACHIH010000002">
    <property type="protein sequence ID" value="MBB5045904.1"/>
    <property type="molecule type" value="Genomic_DNA"/>
</dbReference>
<proteinExistence type="predicted"/>
<accession>A0A7W8DX75</accession>
<dbReference type="Pfam" id="PF00702">
    <property type="entry name" value="Hydrolase"/>
    <property type="match status" value="1"/>
</dbReference>
<keyword evidence="2" id="KW-1185">Reference proteome</keyword>
<sequence length="236" mass="24753">MMSAIIFDVDGTLAETEEQHRLAFNAAFEQAGLTWRWDAALYRDLLQVTGGKERLLHFIATRAPMPQAEAEALAPKLHAAKTRIYTEAVAAGAIPLRPGIAPFVEAAAAAGLTLAIATTTSLPNITTLLASAFGARWERLFAVIAAGDMVPHKKPAPDVYQLALEKLGLPAEACVAIEDSRNGVASARGAGLKVIAVRSLYTSGDDLAGATRVLPDCLGLDLALLAEIDRAGGPST</sequence>
<dbReference type="Proteomes" id="UP000542353">
    <property type="component" value="Unassembled WGS sequence"/>
</dbReference>
<reference evidence="1 2" key="1">
    <citation type="submission" date="2020-08" db="EMBL/GenBank/DDBJ databases">
        <title>Genomic Encyclopedia of Type Strains, Phase IV (KMG-IV): sequencing the most valuable type-strain genomes for metagenomic binning, comparative biology and taxonomic classification.</title>
        <authorList>
            <person name="Goeker M."/>
        </authorList>
    </citation>
    <scope>NUCLEOTIDE SEQUENCE [LARGE SCALE GENOMIC DNA]</scope>
    <source>
        <strain evidence="1 2">DSM 12706</strain>
    </source>
</reference>
<evidence type="ECO:0000313" key="1">
    <source>
        <dbReference type="EMBL" id="MBB5045904.1"/>
    </source>
</evidence>
<dbReference type="GO" id="GO:0016787">
    <property type="term" value="F:hydrolase activity"/>
    <property type="evidence" value="ECO:0007669"/>
    <property type="project" value="UniProtKB-KW"/>
</dbReference>
<dbReference type="InterPro" id="IPR023198">
    <property type="entry name" value="PGP-like_dom2"/>
</dbReference>
<dbReference type="SFLD" id="SFLDS00003">
    <property type="entry name" value="Haloacid_Dehalogenase"/>
    <property type="match status" value="1"/>
</dbReference>
<dbReference type="AlphaFoldDB" id="A0A7W8DX75"/>
<organism evidence="1 2">
    <name type="scientific">Rhodopseudomonas rhenobacensis</name>
    <dbReference type="NCBI Taxonomy" id="87461"/>
    <lineage>
        <taxon>Bacteria</taxon>
        <taxon>Pseudomonadati</taxon>
        <taxon>Pseudomonadota</taxon>
        <taxon>Alphaproteobacteria</taxon>
        <taxon>Hyphomicrobiales</taxon>
        <taxon>Nitrobacteraceae</taxon>
        <taxon>Rhodopseudomonas</taxon>
    </lineage>
</organism>
<dbReference type="PANTHER" id="PTHR42896:SF2">
    <property type="entry name" value="CBBY-LIKE PROTEIN"/>
    <property type="match status" value="1"/>
</dbReference>